<dbReference type="InterPro" id="IPR000160">
    <property type="entry name" value="GGDEF_dom"/>
</dbReference>
<gene>
    <name evidence="4" type="ORF">BJ095_108141</name>
</gene>
<feature type="domain" description="GGDEF" evidence="3">
    <location>
        <begin position="346"/>
        <end position="479"/>
    </location>
</feature>
<dbReference type="InterPro" id="IPR052155">
    <property type="entry name" value="Biofilm_reg_signaling"/>
</dbReference>
<dbReference type="PROSITE" id="PS50113">
    <property type="entry name" value="PAC"/>
    <property type="match status" value="3"/>
</dbReference>
<comment type="caution">
    <text evidence="4">The sequence shown here is derived from an EMBL/GenBank/DDBJ whole genome shotgun (WGS) entry which is preliminary data.</text>
</comment>
<dbReference type="SMART" id="SM00091">
    <property type="entry name" value="PAS"/>
    <property type="match status" value="2"/>
</dbReference>
<dbReference type="FunFam" id="3.30.70.270:FF:000001">
    <property type="entry name" value="Diguanylate cyclase domain protein"/>
    <property type="match status" value="1"/>
</dbReference>
<protein>
    <submittedName>
        <fullName evidence="4">PAS domain S-box-containing protein/diguanylate cyclase (GGDEF)-like protein</fullName>
    </submittedName>
</protein>
<proteinExistence type="predicted"/>
<organism evidence="4 5">
    <name type="scientific">Ureibacillus chungkukjangi</name>
    <dbReference type="NCBI Taxonomy" id="1202712"/>
    <lineage>
        <taxon>Bacteria</taxon>
        <taxon>Bacillati</taxon>
        <taxon>Bacillota</taxon>
        <taxon>Bacilli</taxon>
        <taxon>Bacillales</taxon>
        <taxon>Caryophanaceae</taxon>
        <taxon>Ureibacillus</taxon>
    </lineage>
</organism>
<evidence type="ECO:0000313" key="5">
    <source>
        <dbReference type="Proteomes" id="UP000247416"/>
    </source>
</evidence>
<dbReference type="Gene3D" id="3.30.450.20">
    <property type="entry name" value="PAS domain"/>
    <property type="match status" value="3"/>
</dbReference>
<dbReference type="SUPFAM" id="SSF55785">
    <property type="entry name" value="PYP-like sensor domain (PAS domain)"/>
    <property type="match status" value="3"/>
</dbReference>
<dbReference type="EMBL" id="QJTJ01000008">
    <property type="protein sequence ID" value="PYF06717.1"/>
    <property type="molecule type" value="Genomic_DNA"/>
</dbReference>
<accession>A0A318TS12</accession>
<sequence length="480" mass="55784">MWRTIGTGGTWKNEIRNRAKDGSYYWVATTIVPFLNDKGRPYQYVAIRNDITERKLAEESLRESEERYGRLVELTPEAIIIHSKGVIRYANRACIKLLGASSLNQLIDLPVNRFAYLQFLDVTNERIETMKDIGVEIVPFEEKIVNLDGKILDVEVTEITINHEGAPAFLMIFRDITSRKKAEEALQQSEEQYRLIAENMSDLVGVVDTKGVILYASPSHEHVLGYSPKEIEGNPGIELMHPDDMEKMKSKYKKRVTEMEDHSIEFRMKHKKGHWVWIEAHIKQLLDERNYVLRIQFVGRDITERKIFEEKLNYMAFYDALTGIPNRRLFQEKLMQIIKETNRYERKFAIIYMDIDDFKGINDMLGHDAGDELLKQFAKRVQFCLRESDTFARQGGDEFTILLCEIKEEQDAVIIAERILAALQNPWTISNYEFTTTSSLGVAFYPKDGTSFAELMKYADKAMYEAKETGKNMVRVYDNK</sequence>
<dbReference type="Proteomes" id="UP000247416">
    <property type="component" value="Unassembled WGS sequence"/>
</dbReference>
<evidence type="ECO:0000259" key="3">
    <source>
        <dbReference type="PROSITE" id="PS50887"/>
    </source>
</evidence>
<evidence type="ECO:0000259" key="1">
    <source>
        <dbReference type="PROSITE" id="PS50112"/>
    </source>
</evidence>
<dbReference type="AlphaFoldDB" id="A0A318TS12"/>
<dbReference type="InterPro" id="IPR035965">
    <property type="entry name" value="PAS-like_dom_sf"/>
</dbReference>
<dbReference type="PANTHER" id="PTHR44757">
    <property type="entry name" value="DIGUANYLATE CYCLASE DGCP"/>
    <property type="match status" value="1"/>
</dbReference>
<dbReference type="InterPro" id="IPR000700">
    <property type="entry name" value="PAS-assoc_C"/>
</dbReference>
<dbReference type="InterPro" id="IPR013655">
    <property type="entry name" value="PAS_fold_3"/>
</dbReference>
<feature type="domain" description="PAC" evidence="2">
    <location>
        <begin position="11"/>
        <end position="63"/>
    </location>
</feature>
<name>A0A318TS12_9BACL</name>
<dbReference type="Pfam" id="PF13426">
    <property type="entry name" value="PAS_9"/>
    <property type="match status" value="1"/>
</dbReference>
<dbReference type="InterPro" id="IPR029787">
    <property type="entry name" value="Nucleotide_cyclase"/>
</dbReference>
<dbReference type="InterPro" id="IPR000014">
    <property type="entry name" value="PAS"/>
</dbReference>
<dbReference type="InterPro" id="IPR043128">
    <property type="entry name" value="Rev_trsase/Diguanyl_cyclase"/>
</dbReference>
<dbReference type="PANTHER" id="PTHR44757:SF2">
    <property type="entry name" value="BIOFILM ARCHITECTURE MAINTENANCE PROTEIN MBAA"/>
    <property type="match status" value="1"/>
</dbReference>
<feature type="domain" description="PAC" evidence="2">
    <location>
        <begin position="138"/>
        <end position="188"/>
    </location>
</feature>
<dbReference type="Gene3D" id="3.30.70.270">
    <property type="match status" value="1"/>
</dbReference>
<dbReference type="NCBIfam" id="TIGR00254">
    <property type="entry name" value="GGDEF"/>
    <property type="match status" value="1"/>
</dbReference>
<dbReference type="Pfam" id="PF08447">
    <property type="entry name" value="PAS_3"/>
    <property type="match status" value="2"/>
</dbReference>
<feature type="domain" description="PAC" evidence="2">
    <location>
        <begin position="262"/>
        <end position="314"/>
    </location>
</feature>
<dbReference type="NCBIfam" id="TIGR00229">
    <property type="entry name" value="sensory_box"/>
    <property type="match status" value="3"/>
</dbReference>
<dbReference type="CDD" id="cd01949">
    <property type="entry name" value="GGDEF"/>
    <property type="match status" value="1"/>
</dbReference>
<feature type="domain" description="PAS" evidence="1">
    <location>
        <begin position="189"/>
        <end position="259"/>
    </location>
</feature>
<dbReference type="PROSITE" id="PS50887">
    <property type="entry name" value="GGDEF"/>
    <property type="match status" value="1"/>
</dbReference>
<dbReference type="Pfam" id="PF00990">
    <property type="entry name" value="GGDEF"/>
    <property type="match status" value="1"/>
</dbReference>
<keyword evidence="5" id="KW-1185">Reference proteome</keyword>
<dbReference type="SMART" id="SM00086">
    <property type="entry name" value="PAC"/>
    <property type="match status" value="3"/>
</dbReference>
<reference evidence="4 5" key="1">
    <citation type="submission" date="2018-06" db="EMBL/GenBank/DDBJ databases">
        <title>Genomic Encyclopedia of Archaeal and Bacterial Type Strains, Phase II (KMG-II): from individual species to whole genera.</title>
        <authorList>
            <person name="Goeker M."/>
        </authorList>
    </citation>
    <scope>NUCLEOTIDE SEQUENCE [LARGE SCALE GENOMIC DNA]</scope>
    <source>
        <strain evidence="4 5">KACC 16626</strain>
    </source>
</reference>
<dbReference type="SMART" id="SM00267">
    <property type="entry name" value="GGDEF"/>
    <property type="match status" value="1"/>
</dbReference>
<dbReference type="InterPro" id="IPR001610">
    <property type="entry name" value="PAC"/>
</dbReference>
<dbReference type="PROSITE" id="PS50112">
    <property type="entry name" value="PAS"/>
    <property type="match status" value="1"/>
</dbReference>
<evidence type="ECO:0000259" key="2">
    <source>
        <dbReference type="PROSITE" id="PS50113"/>
    </source>
</evidence>
<dbReference type="SUPFAM" id="SSF55073">
    <property type="entry name" value="Nucleotide cyclase"/>
    <property type="match status" value="1"/>
</dbReference>
<dbReference type="CDD" id="cd00130">
    <property type="entry name" value="PAS"/>
    <property type="match status" value="2"/>
</dbReference>
<evidence type="ECO:0000313" key="4">
    <source>
        <dbReference type="EMBL" id="PYF06717.1"/>
    </source>
</evidence>